<dbReference type="Gene3D" id="3.20.180.10">
    <property type="entry name" value="PNP-oxidase-like"/>
    <property type="match status" value="1"/>
</dbReference>
<dbReference type="Gene3D" id="2.30.110.10">
    <property type="entry name" value="Electron Transport, Fmn-binding Protein, Chain A"/>
    <property type="match status" value="1"/>
</dbReference>
<name>A0A6T8ING1_HEMAN</name>
<evidence type="ECO:0000313" key="3">
    <source>
        <dbReference type="EMBL" id="CAD8739415.1"/>
    </source>
</evidence>
<dbReference type="AlphaFoldDB" id="A0A6T8ING1"/>
<gene>
    <name evidence="3" type="ORF">HAND1043_LOCUS5907</name>
</gene>
<feature type="signal peptide" evidence="1">
    <location>
        <begin position="1"/>
        <end position="19"/>
    </location>
</feature>
<dbReference type="InterPro" id="IPR055343">
    <property type="entry name" value="CREG_beta-barrel"/>
</dbReference>
<accession>A0A6T8ING1</accession>
<dbReference type="InterPro" id="IPR012349">
    <property type="entry name" value="Split_barrel_FMN-bd"/>
</dbReference>
<evidence type="ECO:0000259" key="2">
    <source>
        <dbReference type="Pfam" id="PF13883"/>
    </source>
</evidence>
<dbReference type="SUPFAM" id="SSF50475">
    <property type="entry name" value="FMN-binding split barrel"/>
    <property type="match status" value="1"/>
</dbReference>
<dbReference type="PANTHER" id="PTHR13343">
    <property type="entry name" value="CREG1 PROTEIN"/>
    <property type="match status" value="1"/>
</dbReference>
<evidence type="ECO:0000256" key="1">
    <source>
        <dbReference type="SAM" id="SignalP"/>
    </source>
</evidence>
<dbReference type="InterPro" id="IPR037119">
    <property type="entry name" value="Haem_oxidase_HugZ-like_sf"/>
</dbReference>
<protein>
    <recommendedName>
        <fullName evidence="2">CREG-like beta-barrel domain-containing protein</fullName>
    </recommendedName>
</protein>
<dbReference type="Pfam" id="PF13883">
    <property type="entry name" value="CREG_beta-barrel"/>
    <property type="match status" value="1"/>
</dbReference>
<organism evidence="3">
    <name type="scientific">Hemiselmis andersenii</name>
    <name type="common">Cryptophyte alga</name>
    <dbReference type="NCBI Taxonomy" id="464988"/>
    <lineage>
        <taxon>Eukaryota</taxon>
        <taxon>Cryptophyceae</taxon>
        <taxon>Cryptomonadales</taxon>
        <taxon>Hemiselmidaceae</taxon>
        <taxon>Hemiselmis</taxon>
    </lineage>
</organism>
<feature type="chain" id="PRO_5030159781" description="CREG-like beta-barrel domain-containing protein" evidence="1">
    <location>
        <begin position="20"/>
        <end position="392"/>
    </location>
</feature>
<dbReference type="GO" id="GO:0005737">
    <property type="term" value="C:cytoplasm"/>
    <property type="evidence" value="ECO:0007669"/>
    <property type="project" value="UniProtKB-ARBA"/>
</dbReference>
<proteinExistence type="predicted"/>
<dbReference type="PANTHER" id="PTHR13343:SF24">
    <property type="entry name" value="OS07G0573800 PROTEIN"/>
    <property type="match status" value="1"/>
</dbReference>
<feature type="domain" description="CREG-like beta-barrel" evidence="2">
    <location>
        <begin position="115"/>
        <end position="250"/>
    </location>
</feature>
<keyword evidence="1" id="KW-0732">Signal</keyword>
<sequence length="392" mass="44101">MGRVLLLLLLTSSSSLVSSFGFAPSLSLFRSPAIRHSSSTSHPPSLAPTPMRLTPATALSSLKAVVSEDKRLELTLGELVKTLVSTCKIGTLATTLPLREDDDGVHRFGPQSPGTVEKWDKDGKEYPFGTLVSYVLNSDGWPVMLLANNAAHTRNINSNNRVALYCQNQDSTGQKGARATLVGDIVKIEDQDELSKMRESYTEVFPDQALPLQDDRFEKFFSLYKIEVKDIYYVSGFGVMSTWVTPDEFLKAQADPLADFANDLVREWNENHAKDYVSVARAFFQEELGFDVVEEPRLTFVDRFGVNFRFKFGIPTEDGQPQKYNFREYRIGFRVPAFNREEAQSAMFKVFQEAWEKNEGYLADDEAGGRHRLLLKRDDIDFTSTASPNNVT</sequence>
<dbReference type="EMBL" id="HBFK01009836">
    <property type="protein sequence ID" value="CAD8739415.1"/>
    <property type="molecule type" value="Transcribed_RNA"/>
</dbReference>
<reference evidence="3" key="1">
    <citation type="submission" date="2021-01" db="EMBL/GenBank/DDBJ databases">
        <authorList>
            <person name="Corre E."/>
            <person name="Pelletier E."/>
            <person name="Niang G."/>
            <person name="Scheremetjew M."/>
            <person name="Finn R."/>
            <person name="Kale V."/>
            <person name="Holt S."/>
            <person name="Cochrane G."/>
            <person name="Meng A."/>
            <person name="Brown T."/>
            <person name="Cohen L."/>
        </authorList>
    </citation>
    <scope>NUCLEOTIDE SEQUENCE</scope>
    <source>
        <strain evidence="3">CCMP441</strain>
    </source>
</reference>